<organism evidence="1">
    <name type="scientific">Anguilla anguilla</name>
    <name type="common">European freshwater eel</name>
    <name type="synonym">Muraena anguilla</name>
    <dbReference type="NCBI Taxonomy" id="7936"/>
    <lineage>
        <taxon>Eukaryota</taxon>
        <taxon>Metazoa</taxon>
        <taxon>Chordata</taxon>
        <taxon>Craniata</taxon>
        <taxon>Vertebrata</taxon>
        <taxon>Euteleostomi</taxon>
        <taxon>Actinopterygii</taxon>
        <taxon>Neopterygii</taxon>
        <taxon>Teleostei</taxon>
        <taxon>Anguilliformes</taxon>
        <taxon>Anguillidae</taxon>
        <taxon>Anguilla</taxon>
    </lineage>
</organism>
<sequence length="59" mass="6546">MISSNAEVYLNESFKVILKQGENNKPLNESSGIRWTSAAPAMQSGLTFWSKLPSAKMKK</sequence>
<evidence type="ECO:0000313" key="1">
    <source>
        <dbReference type="EMBL" id="JAH03106.1"/>
    </source>
</evidence>
<proteinExistence type="predicted"/>
<name>A0A0E9PEP5_ANGAN</name>
<reference evidence="1" key="2">
    <citation type="journal article" date="2015" name="Fish Shellfish Immunol.">
        <title>Early steps in the European eel (Anguilla anguilla)-Vibrio vulnificus interaction in the gills: Role of the RtxA13 toxin.</title>
        <authorList>
            <person name="Callol A."/>
            <person name="Pajuelo D."/>
            <person name="Ebbesson L."/>
            <person name="Teles M."/>
            <person name="MacKenzie S."/>
            <person name="Amaro C."/>
        </authorList>
    </citation>
    <scope>NUCLEOTIDE SEQUENCE</scope>
</reference>
<dbReference type="EMBL" id="GBXM01105471">
    <property type="protein sequence ID" value="JAH03106.1"/>
    <property type="molecule type" value="Transcribed_RNA"/>
</dbReference>
<accession>A0A0E9PEP5</accession>
<protein>
    <submittedName>
        <fullName evidence="1">Uncharacterized protein</fullName>
    </submittedName>
</protein>
<dbReference type="AlphaFoldDB" id="A0A0E9PEP5"/>
<reference evidence="1" key="1">
    <citation type="submission" date="2014-11" db="EMBL/GenBank/DDBJ databases">
        <authorList>
            <person name="Amaro Gonzalez C."/>
        </authorList>
    </citation>
    <scope>NUCLEOTIDE SEQUENCE</scope>
</reference>